<organism evidence="2 3">
    <name type="scientific">Niabella ginsengisoli</name>
    <dbReference type="NCBI Taxonomy" id="522298"/>
    <lineage>
        <taxon>Bacteria</taxon>
        <taxon>Pseudomonadati</taxon>
        <taxon>Bacteroidota</taxon>
        <taxon>Chitinophagia</taxon>
        <taxon>Chitinophagales</taxon>
        <taxon>Chitinophagaceae</taxon>
        <taxon>Niabella</taxon>
    </lineage>
</organism>
<proteinExistence type="predicted"/>
<gene>
    <name evidence="2" type="ORF">MKP09_09550</name>
</gene>
<evidence type="ECO:0000256" key="1">
    <source>
        <dbReference type="SAM" id="Phobius"/>
    </source>
</evidence>
<evidence type="ECO:0008006" key="4">
    <source>
        <dbReference type="Google" id="ProtNLM"/>
    </source>
</evidence>
<keyword evidence="1" id="KW-1133">Transmembrane helix</keyword>
<evidence type="ECO:0000313" key="2">
    <source>
        <dbReference type="EMBL" id="MCH5598136.1"/>
    </source>
</evidence>
<comment type="caution">
    <text evidence="2">The sequence shown here is derived from an EMBL/GenBank/DDBJ whole genome shotgun (WGS) entry which is preliminary data.</text>
</comment>
<keyword evidence="1" id="KW-0812">Transmembrane</keyword>
<accession>A0ABS9SIG5</accession>
<keyword evidence="1" id="KW-0472">Membrane</keyword>
<feature type="transmembrane region" description="Helical" evidence="1">
    <location>
        <begin position="110"/>
        <end position="131"/>
    </location>
</feature>
<name>A0ABS9SIG5_9BACT</name>
<reference evidence="2 3" key="1">
    <citation type="submission" date="2022-02" db="EMBL/GenBank/DDBJ databases">
        <authorList>
            <person name="Min J."/>
        </authorList>
    </citation>
    <scope>NUCLEOTIDE SEQUENCE [LARGE SCALE GENOMIC DNA]</scope>
    <source>
        <strain evidence="2 3">GR10-1</strain>
    </source>
</reference>
<keyword evidence="3" id="KW-1185">Reference proteome</keyword>
<dbReference type="RefSeq" id="WP_240827491.1">
    <property type="nucleotide sequence ID" value="NZ_JAKWBL010000001.1"/>
</dbReference>
<feature type="transmembrane region" description="Helical" evidence="1">
    <location>
        <begin position="21"/>
        <end position="44"/>
    </location>
</feature>
<dbReference type="Proteomes" id="UP001202248">
    <property type="component" value="Unassembled WGS sequence"/>
</dbReference>
<feature type="transmembrane region" description="Helical" evidence="1">
    <location>
        <begin position="79"/>
        <end position="98"/>
    </location>
</feature>
<evidence type="ECO:0000313" key="3">
    <source>
        <dbReference type="Proteomes" id="UP001202248"/>
    </source>
</evidence>
<sequence>MAISILTLLGGNMSARGSLNVCLKAEVVFLLMLFIKFIAFSFFMDAEDLYDFSFMPGSLANLYNIKELPQWAIYPLQTINIWEVLFCWVGASLYAIQFNVSKSVAFQRFCIPYLIGLFIWVLVVVFITLQIS</sequence>
<protein>
    <recommendedName>
        <fullName evidence="4">Yip1 domain-containing protein</fullName>
    </recommendedName>
</protein>
<dbReference type="EMBL" id="JAKWBL010000001">
    <property type="protein sequence ID" value="MCH5598136.1"/>
    <property type="molecule type" value="Genomic_DNA"/>
</dbReference>